<sequence>MWESDQKGAWYTLNQPWSQVINDQEYTFNVVRMMVTSSVVGNSSVVPLACQDTLAAVLCEEGVRELVGLSLGHTTQGTLCTTKLLLCQLSTLLQEVE</sequence>
<keyword evidence="2" id="KW-1185">Reference proteome</keyword>
<accession>A0A5B7D4P4</accession>
<organism evidence="1 2">
    <name type="scientific">Portunus trituberculatus</name>
    <name type="common">Swimming crab</name>
    <name type="synonym">Neptunus trituberculatus</name>
    <dbReference type="NCBI Taxonomy" id="210409"/>
    <lineage>
        <taxon>Eukaryota</taxon>
        <taxon>Metazoa</taxon>
        <taxon>Ecdysozoa</taxon>
        <taxon>Arthropoda</taxon>
        <taxon>Crustacea</taxon>
        <taxon>Multicrustacea</taxon>
        <taxon>Malacostraca</taxon>
        <taxon>Eumalacostraca</taxon>
        <taxon>Eucarida</taxon>
        <taxon>Decapoda</taxon>
        <taxon>Pleocyemata</taxon>
        <taxon>Brachyura</taxon>
        <taxon>Eubrachyura</taxon>
        <taxon>Portunoidea</taxon>
        <taxon>Portunidae</taxon>
        <taxon>Portuninae</taxon>
        <taxon>Portunus</taxon>
    </lineage>
</organism>
<name>A0A5B7D4P4_PORTR</name>
<protein>
    <submittedName>
        <fullName evidence="1">Uncharacterized protein</fullName>
    </submittedName>
</protein>
<dbReference type="EMBL" id="VSRR010000448">
    <property type="protein sequence ID" value="MPC15706.1"/>
    <property type="molecule type" value="Genomic_DNA"/>
</dbReference>
<dbReference type="Proteomes" id="UP000324222">
    <property type="component" value="Unassembled WGS sequence"/>
</dbReference>
<evidence type="ECO:0000313" key="1">
    <source>
        <dbReference type="EMBL" id="MPC15706.1"/>
    </source>
</evidence>
<dbReference type="AlphaFoldDB" id="A0A5B7D4P4"/>
<reference evidence="1 2" key="1">
    <citation type="submission" date="2019-05" db="EMBL/GenBank/DDBJ databases">
        <title>Another draft genome of Portunus trituberculatus and its Hox gene families provides insights of decapod evolution.</title>
        <authorList>
            <person name="Jeong J.-H."/>
            <person name="Song I."/>
            <person name="Kim S."/>
            <person name="Choi T."/>
            <person name="Kim D."/>
            <person name="Ryu S."/>
            <person name="Kim W."/>
        </authorList>
    </citation>
    <scope>NUCLEOTIDE SEQUENCE [LARGE SCALE GENOMIC DNA]</scope>
    <source>
        <tissue evidence="1">Muscle</tissue>
    </source>
</reference>
<proteinExistence type="predicted"/>
<gene>
    <name evidence="1" type="ORF">E2C01_008505</name>
</gene>
<comment type="caution">
    <text evidence="1">The sequence shown here is derived from an EMBL/GenBank/DDBJ whole genome shotgun (WGS) entry which is preliminary data.</text>
</comment>
<evidence type="ECO:0000313" key="2">
    <source>
        <dbReference type="Proteomes" id="UP000324222"/>
    </source>
</evidence>